<gene>
    <name evidence="2" type="ORF">FOZ63_027380</name>
</gene>
<dbReference type="PANTHER" id="PTHR33050:SF7">
    <property type="entry name" value="RIBONUCLEASE H"/>
    <property type="match status" value="1"/>
</dbReference>
<feature type="non-terminal residue" evidence="2">
    <location>
        <position position="862"/>
    </location>
</feature>
<accession>A0A7J6SIV5</accession>
<keyword evidence="3" id="KW-1185">Reference proteome</keyword>
<dbReference type="Proteomes" id="UP000553632">
    <property type="component" value="Unassembled WGS sequence"/>
</dbReference>
<reference evidence="2 3" key="1">
    <citation type="submission" date="2020-04" db="EMBL/GenBank/DDBJ databases">
        <title>Perkinsus olseni comparative genomics.</title>
        <authorList>
            <person name="Bogema D.R."/>
        </authorList>
    </citation>
    <scope>NUCLEOTIDE SEQUENCE [LARGE SCALE GENOMIC DNA]</scope>
    <source>
        <strain evidence="2 3">ATCC PRA-207</strain>
    </source>
</reference>
<dbReference type="InterPro" id="IPR043128">
    <property type="entry name" value="Rev_trsase/Diguanyl_cyclase"/>
</dbReference>
<dbReference type="PANTHER" id="PTHR33050">
    <property type="entry name" value="REVERSE TRANSCRIPTASE DOMAIN-CONTAINING PROTEIN"/>
    <property type="match status" value="1"/>
</dbReference>
<dbReference type="InterPro" id="IPR000477">
    <property type="entry name" value="RT_dom"/>
</dbReference>
<organism evidence="2 3">
    <name type="scientific">Perkinsus olseni</name>
    <name type="common">Perkinsus atlanticus</name>
    <dbReference type="NCBI Taxonomy" id="32597"/>
    <lineage>
        <taxon>Eukaryota</taxon>
        <taxon>Sar</taxon>
        <taxon>Alveolata</taxon>
        <taxon>Perkinsozoa</taxon>
        <taxon>Perkinsea</taxon>
        <taxon>Perkinsida</taxon>
        <taxon>Perkinsidae</taxon>
        <taxon>Perkinsus</taxon>
    </lineage>
</organism>
<evidence type="ECO:0000313" key="2">
    <source>
        <dbReference type="EMBL" id="KAF4732939.1"/>
    </source>
</evidence>
<evidence type="ECO:0000313" key="3">
    <source>
        <dbReference type="Proteomes" id="UP000553632"/>
    </source>
</evidence>
<name>A0A7J6SIV5_PEROL</name>
<proteinExistence type="predicted"/>
<sequence length="862" mass="96150">MATLEERIAAAQVDTAELRARARVDDALWATVSANITNGEGQLETIADFGFCHPADIDACLHSLRSSLERARVGLLYDLCRGVCGLPPAMITTGDADVVQHDENLVPENSAKRRKVSHYLDPVMDGSFVMMDAADYDRYVTELQTRFGEIDDDNVPTREQLSGLKSRVDAGEVPYVDLSVFTANQRERLKSVRMSVWGLDEDGEAKRRVVSRCLPYLEWTVNFRVYSLGMIMLGCGKHADFLKYSDMIGKLYRTYPQYWPQVLAADENMRVGRLSRYKQTSNNWGDAYVKAATDSAYWLEKVDRVVFQLANAGAGAPSKESVAKPKGESRSREICFGYQNGRCEASVCPNGRRHPTQFAQNEAGPVKDERPVSRLTTAANSAVTDCLGGLRNPHLSTRYLPHGIIKFKKLRESFERILEGRPQVVDAILSAEDPLADSVVRCAVEEGRMAILRVAGGCSSDLLPTHECSPVRGRLLQLLVSYSGDWDSDVPRWYTDGCPVGLEVPIPVKGVFPTEATGLEPDSDCSLSFIDGSSDLSGYSNYESVEDNPDAVISLLREEESKGFCTFYESLSDVQKAVDGKPLVLTKVAIVPKAGTVPQKYRLICDARRNNLNRHVVVREHLVLPRVIDAVADVCHLMSASHGDHVNAMVIDFESAFRTLPLDRRELHYHVVKVKNYYVLFRCLIFGLKSSPVLWGRAAAQATRLAQLLYDSRDPDCGRIETFVDDPFIAVKAATVGLCRLLMCIPAFLWLCLGYRLSFPKRQVGFPLKWIGITIWTVREGVVVSLSAQKLATICGVVESVVDRRLSLMQTELRRLCGRLSWVGHVVPYFNAFTAGLWRRLSLAEKLQQAWVPAKDLYDDLR</sequence>
<feature type="domain" description="Reverse transcriptase" evidence="1">
    <location>
        <begin position="572"/>
        <end position="775"/>
    </location>
</feature>
<protein>
    <recommendedName>
        <fullName evidence="1">Reverse transcriptase domain-containing protein</fullName>
    </recommendedName>
</protein>
<dbReference type="EMBL" id="JABANO010017736">
    <property type="protein sequence ID" value="KAF4732939.1"/>
    <property type="molecule type" value="Genomic_DNA"/>
</dbReference>
<evidence type="ECO:0000259" key="1">
    <source>
        <dbReference type="PROSITE" id="PS50878"/>
    </source>
</evidence>
<dbReference type="InterPro" id="IPR043502">
    <property type="entry name" value="DNA/RNA_pol_sf"/>
</dbReference>
<dbReference type="SUPFAM" id="SSF56672">
    <property type="entry name" value="DNA/RNA polymerases"/>
    <property type="match status" value="1"/>
</dbReference>
<dbReference type="AlphaFoldDB" id="A0A7J6SIV5"/>
<dbReference type="Gene3D" id="3.30.70.270">
    <property type="match status" value="1"/>
</dbReference>
<comment type="caution">
    <text evidence="2">The sequence shown here is derived from an EMBL/GenBank/DDBJ whole genome shotgun (WGS) entry which is preliminary data.</text>
</comment>
<dbReference type="InterPro" id="IPR052055">
    <property type="entry name" value="Hepadnavirus_pol/RT"/>
</dbReference>
<dbReference type="PROSITE" id="PS50878">
    <property type="entry name" value="RT_POL"/>
    <property type="match status" value="1"/>
</dbReference>
<dbReference type="Gene3D" id="3.10.10.10">
    <property type="entry name" value="HIV Type 1 Reverse Transcriptase, subunit A, domain 1"/>
    <property type="match status" value="1"/>
</dbReference>
<dbReference type="OMA" id="LLPTHEC"/>